<proteinExistence type="predicted"/>
<comment type="caution">
    <text evidence="2">The sequence shown here is derived from an EMBL/GenBank/DDBJ whole genome shotgun (WGS) entry which is preliminary data.</text>
</comment>
<reference evidence="3" key="1">
    <citation type="journal article" date="2019" name="Int. J. Syst. Evol. Microbiol.">
        <title>The Global Catalogue of Microorganisms (GCM) 10K type strain sequencing project: providing services to taxonomists for standard genome sequencing and annotation.</title>
        <authorList>
            <consortium name="The Broad Institute Genomics Platform"/>
            <consortium name="The Broad Institute Genome Sequencing Center for Infectious Disease"/>
            <person name="Wu L."/>
            <person name="Ma J."/>
        </authorList>
    </citation>
    <scope>NUCLEOTIDE SEQUENCE [LARGE SCALE GENOMIC DNA]</scope>
    <source>
        <strain evidence="3">JCM 31920</strain>
    </source>
</reference>
<sequence length="425" mass="47762">MKAFKYIGIIVVAALLGLGVPTASKVAAQPGISMSFQVFFNSLSPFGRWSNHPQYGSIWIPAVDRNFHPYYTDGRWVMTEYGNTWVSDYDWGWAPFHYGRWFYDDYMGWAWVPDYTWGPGWVNWRTGGGYYGWAPLMPGLDVRFSVNLPVNFWIFVPHNRFMSNRWHHYRVPRGRVTNIYNQTTIINNYYTYQNREYAYGPRSSEIQRYTKNTVPVYEYSNRGNNGRYKESVSRSTNVRTAVDARERSFDNGRAGVATGSPRRAETAAPESRGRSAARTSEGAATPRSENPVATPNGRGNARETPAYRGRDSYEGTRSSRQAAEVEPGRSSSERINNSRSREAVPNSGRSDAGESPQRSARERSTPAYSRPSGPERESRTASPATRERASSPSQRSANPGRSENRGNSEGRGGGGRSASPERGGR</sequence>
<name>A0ABP8M279_9BACT</name>
<evidence type="ECO:0000256" key="1">
    <source>
        <dbReference type="SAM" id="MobiDB-lite"/>
    </source>
</evidence>
<organism evidence="2 3">
    <name type="scientific">Ravibacter arvi</name>
    <dbReference type="NCBI Taxonomy" id="2051041"/>
    <lineage>
        <taxon>Bacteria</taxon>
        <taxon>Pseudomonadati</taxon>
        <taxon>Bacteroidota</taxon>
        <taxon>Cytophagia</taxon>
        <taxon>Cytophagales</taxon>
        <taxon>Spirosomataceae</taxon>
        <taxon>Ravibacter</taxon>
    </lineage>
</organism>
<feature type="region of interest" description="Disordered" evidence="1">
    <location>
        <begin position="217"/>
        <end position="425"/>
    </location>
</feature>
<evidence type="ECO:0000313" key="3">
    <source>
        <dbReference type="Proteomes" id="UP001501508"/>
    </source>
</evidence>
<dbReference type="EMBL" id="BAABEY010000024">
    <property type="protein sequence ID" value="GAA4440779.1"/>
    <property type="molecule type" value="Genomic_DNA"/>
</dbReference>
<dbReference type="Proteomes" id="UP001501508">
    <property type="component" value="Unassembled WGS sequence"/>
</dbReference>
<evidence type="ECO:0000313" key="2">
    <source>
        <dbReference type="EMBL" id="GAA4440779.1"/>
    </source>
</evidence>
<feature type="compositionally biased region" description="Basic and acidic residues" evidence="1">
    <location>
        <begin position="373"/>
        <end position="389"/>
    </location>
</feature>
<dbReference type="InterPro" id="IPR046535">
    <property type="entry name" value="DUF6600"/>
</dbReference>
<feature type="compositionally biased region" description="Low complexity" evidence="1">
    <location>
        <begin position="329"/>
        <end position="338"/>
    </location>
</feature>
<protein>
    <recommendedName>
        <fullName evidence="4">Prolin-rich transmembrane protein</fullName>
    </recommendedName>
</protein>
<gene>
    <name evidence="2" type="ORF">GCM10023091_24910</name>
</gene>
<dbReference type="RefSeq" id="WP_345029606.1">
    <property type="nucleotide sequence ID" value="NZ_BAABEY010000024.1"/>
</dbReference>
<feature type="compositionally biased region" description="Polar residues" evidence="1">
    <location>
        <begin position="390"/>
        <end position="399"/>
    </location>
</feature>
<accession>A0ABP8M279</accession>
<dbReference type="Pfam" id="PF20245">
    <property type="entry name" value="DUF6600"/>
    <property type="match status" value="1"/>
</dbReference>
<evidence type="ECO:0008006" key="4">
    <source>
        <dbReference type="Google" id="ProtNLM"/>
    </source>
</evidence>
<keyword evidence="3" id="KW-1185">Reference proteome</keyword>